<proteinExistence type="predicted"/>
<dbReference type="OrthoDB" id="1488578at2"/>
<dbReference type="Gene3D" id="2.130.10.130">
    <property type="entry name" value="Integrin alpha, N-terminal"/>
    <property type="match status" value="1"/>
</dbReference>
<feature type="chain" id="PRO_5013232428" evidence="1">
    <location>
        <begin position="21"/>
        <end position="523"/>
    </location>
</feature>
<dbReference type="Pfam" id="PF07593">
    <property type="entry name" value="UnbV_ASPIC"/>
    <property type="match status" value="1"/>
</dbReference>
<accession>A0A1Y5SZ95</accession>
<organism evidence="3 4">
    <name type="scientific">Pseudoruegeria aquimaris</name>
    <dbReference type="NCBI Taxonomy" id="393663"/>
    <lineage>
        <taxon>Bacteria</taxon>
        <taxon>Pseudomonadati</taxon>
        <taxon>Pseudomonadota</taxon>
        <taxon>Alphaproteobacteria</taxon>
        <taxon>Rhodobacterales</taxon>
        <taxon>Roseobacteraceae</taxon>
        <taxon>Pseudoruegeria</taxon>
    </lineage>
</organism>
<keyword evidence="1" id="KW-0732">Signal</keyword>
<dbReference type="PANTHER" id="PTHR16026">
    <property type="entry name" value="CARTILAGE ACIDIC PROTEIN 1"/>
    <property type="match status" value="1"/>
</dbReference>
<dbReference type="RefSeq" id="WP_085869127.1">
    <property type="nucleotide sequence ID" value="NZ_FWFQ01000018.1"/>
</dbReference>
<dbReference type="SUPFAM" id="SSF69318">
    <property type="entry name" value="Integrin alpha N-terminal domain"/>
    <property type="match status" value="1"/>
</dbReference>
<dbReference type="Proteomes" id="UP000193409">
    <property type="component" value="Unassembled WGS sequence"/>
</dbReference>
<evidence type="ECO:0000313" key="4">
    <source>
        <dbReference type="Proteomes" id="UP000193409"/>
    </source>
</evidence>
<evidence type="ECO:0000313" key="3">
    <source>
        <dbReference type="EMBL" id="SLN50016.1"/>
    </source>
</evidence>
<reference evidence="3 4" key="1">
    <citation type="submission" date="2017-03" db="EMBL/GenBank/DDBJ databases">
        <authorList>
            <person name="Afonso C.L."/>
            <person name="Miller P.J."/>
            <person name="Scott M.A."/>
            <person name="Spackman E."/>
            <person name="Goraichik I."/>
            <person name="Dimitrov K.M."/>
            <person name="Suarez D.L."/>
            <person name="Swayne D.E."/>
        </authorList>
    </citation>
    <scope>NUCLEOTIDE SEQUENCE [LARGE SCALE GENOMIC DNA]</scope>
    <source>
        <strain evidence="3 4">CECT 7680</strain>
    </source>
</reference>
<dbReference type="InterPro" id="IPR011519">
    <property type="entry name" value="UnbV_ASPIC"/>
</dbReference>
<dbReference type="InterPro" id="IPR028994">
    <property type="entry name" value="Integrin_alpha_N"/>
</dbReference>
<gene>
    <name evidence="3" type="ORF">PSA7680_02584</name>
</gene>
<dbReference type="PANTHER" id="PTHR16026:SF0">
    <property type="entry name" value="CARTILAGE ACIDIC PROTEIN 1"/>
    <property type="match status" value="1"/>
</dbReference>
<name>A0A1Y5SZ95_9RHOB</name>
<protein>
    <submittedName>
        <fullName evidence="3">ASPIC and UnbV</fullName>
    </submittedName>
</protein>
<dbReference type="InterPro" id="IPR027039">
    <property type="entry name" value="Crtac1"/>
</dbReference>
<keyword evidence="4" id="KW-1185">Reference proteome</keyword>
<feature type="domain" description="ASPIC/UnbV" evidence="2">
    <location>
        <begin position="441"/>
        <end position="503"/>
    </location>
</feature>
<evidence type="ECO:0000259" key="2">
    <source>
        <dbReference type="Pfam" id="PF07593"/>
    </source>
</evidence>
<dbReference type="EMBL" id="FWFQ01000018">
    <property type="protein sequence ID" value="SLN50016.1"/>
    <property type="molecule type" value="Genomic_DNA"/>
</dbReference>
<feature type="signal peptide" evidence="1">
    <location>
        <begin position="1"/>
        <end position="20"/>
    </location>
</feature>
<sequence length="523" mass="55431">MLPKAVALGLLPLFAGPTLAGDPAFSPVTIPEHVYAGGWEHFVGGGVAVFDCNGDALPEAYMAGGGNPAMLLANTTEAPGAPIAFSEATPEALALTGVTGAYPLDIDSDGTLDLAILRVGENRLMRGLGDCRFEPFSAALGYESRTDGWTTAFSATWEGNARLPTLAFGNYVDRADPKGPFGTCDEGELHRPDGARYAAPLPLAPGFCPLSMLFTDWSRTGRQDLRVSNDRHYYVKGGQEQLWAMEPTPRPYTEKDGWKPYALWGMGIATRDVTGDGRQEVYLTSMGDQKFQALAEGASGPVYEDASYHSGTTAHRPYLGDDGRPSTGWHVAFGDVQNDGRDDIFVAKGNVEQMPSAAMEDPNNLLIQQPDGTFAERGAEAGVASMARGRGAALVDFNLDGLLDLLVVNRRAPAEAWQNITADTGNWALVELHQPAPNTRAVGAFVELRAGERTQLREITVGGGHAGGDAAGLHFGLGMADEAELRVIWPDGRTSDWVEVPVNGLSRVSPGASPSGLSVETGG</sequence>
<dbReference type="AlphaFoldDB" id="A0A1Y5SZ95"/>
<evidence type="ECO:0000256" key="1">
    <source>
        <dbReference type="SAM" id="SignalP"/>
    </source>
</evidence>